<accession>A0A3N9THG7</accession>
<gene>
    <name evidence="2" type="ORF">EES38_10155</name>
</gene>
<comment type="caution">
    <text evidence="2">The sequence shown here is derived from an EMBL/GenBank/DDBJ whole genome shotgun (WGS) entry which is preliminary data.</text>
</comment>
<proteinExistence type="predicted"/>
<name>A0A3N9THG7_9VIBR</name>
<organism evidence="2 3">
    <name type="scientific">Vibrio viridaestus</name>
    <dbReference type="NCBI Taxonomy" id="2487322"/>
    <lineage>
        <taxon>Bacteria</taxon>
        <taxon>Pseudomonadati</taxon>
        <taxon>Pseudomonadota</taxon>
        <taxon>Gammaproteobacteria</taxon>
        <taxon>Vibrionales</taxon>
        <taxon>Vibrionaceae</taxon>
        <taxon>Vibrio</taxon>
    </lineage>
</organism>
<dbReference type="Proteomes" id="UP000281112">
    <property type="component" value="Unassembled WGS sequence"/>
</dbReference>
<evidence type="ECO:0008006" key="4">
    <source>
        <dbReference type="Google" id="ProtNLM"/>
    </source>
</evidence>
<keyword evidence="3" id="KW-1185">Reference proteome</keyword>
<evidence type="ECO:0000313" key="2">
    <source>
        <dbReference type="EMBL" id="RQW63599.1"/>
    </source>
</evidence>
<dbReference type="AlphaFoldDB" id="A0A3N9THG7"/>
<dbReference type="SUPFAM" id="SSF48452">
    <property type="entry name" value="TPR-like"/>
    <property type="match status" value="2"/>
</dbReference>
<feature type="chain" id="PRO_5018065410" description="Tetratricopeptide repeat protein" evidence="1">
    <location>
        <begin position="23"/>
        <end position="395"/>
    </location>
</feature>
<dbReference type="Gene3D" id="1.25.40.10">
    <property type="entry name" value="Tetratricopeptide repeat domain"/>
    <property type="match status" value="3"/>
</dbReference>
<dbReference type="InterPro" id="IPR011990">
    <property type="entry name" value="TPR-like_helical_dom_sf"/>
</dbReference>
<reference evidence="2 3" key="1">
    <citation type="submission" date="2018-11" db="EMBL/GenBank/DDBJ databases">
        <title>Vibrio LJC006 sp. nov., isolated from seawater during the bloom of the enteromorpha.</title>
        <authorList>
            <person name="Liang J."/>
        </authorList>
    </citation>
    <scope>NUCLEOTIDE SEQUENCE [LARGE SCALE GENOMIC DNA]</scope>
    <source>
        <strain evidence="2 3">LJC006</strain>
    </source>
</reference>
<dbReference type="OrthoDB" id="5592888at2"/>
<evidence type="ECO:0000256" key="1">
    <source>
        <dbReference type="SAM" id="SignalP"/>
    </source>
</evidence>
<feature type="signal peptide" evidence="1">
    <location>
        <begin position="1"/>
        <end position="22"/>
    </location>
</feature>
<keyword evidence="1" id="KW-0732">Signal</keyword>
<dbReference type="RefSeq" id="WP_124937062.1">
    <property type="nucleotide sequence ID" value="NZ_RJVQ01000003.1"/>
</dbReference>
<dbReference type="EMBL" id="RJVQ01000003">
    <property type="protein sequence ID" value="RQW63599.1"/>
    <property type="molecule type" value="Genomic_DNA"/>
</dbReference>
<sequence length="395" mass="45415">MKKPVIKALLVWSIFASLGANAAELSTRTTQKIIVAQQLAEKDKFSEAIATLNKIDTSSEYDKAYLNRILGIYYWENNQPNNAIKALKASVDSAQLKDEQAWSTENMLAGLLLNSHEYRQALSHYENLLKNPQDGKDIDQIWLRVAQIHYQLEQWKQTLTSVAQYEKFKKPDAITPLSIKLGAQLQLKQFRSAIPTVKRIIPLDKKDRNWWLQLVNLQMQTNQHRDALSSLELAKTSGVSLKRTDLLLLAQLYGQNGIPERAARVLENISGVKQDRKLVVQLASYWQNAKEWTQAKSTWQIAAQMNKKYLWNVAQIELQQRSYSDAYQTLQSLEGHYPKDKVALAKARVLYRLNKLGPALRLAQEAHDLHPSRETKSWVKYLSQLQKYQERMSNA</sequence>
<evidence type="ECO:0000313" key="3">
    <source>
        <dbReference type="Proteomes" id="UP000281112"/>
    </source>
</evidence>
<protein>
    <recommendedName>
        <fullName evidence="4">Tetratricopeptide repeat protein</fullName>
    </recommendedName>
</protein>